<feature type="region of interest" description="Disordered" evidence="10">
    <location>
        <begin position="870"/>
        <end position="907"/>
    </location>
</feature>
<dbReference type="InterPro" id="IPR006153">
    <property type="entry name" value="Cation/H_exchanger_TM"/>
</dbReference>
<reference evidence="14" key="1">
    <citation type="journal article" date="2023" name="Commun. Biol.">
        <title>Genome analysis of Parmales, the sister group of diatoms, reveals the evolutionary specialization of diatoms from phago-mixotrophs to photoautotrophs.</title>
        <authorList>
            <person name="Ban H."/>
            <person name="Sato S."/>
            <person name="Yoshikawa S."/>
            <person name="Yamada K."/>
            <person name="Nakamura Y."/>
            <person name="Ichinomiya M."/>
            <person name="Sato N."/>
            <person name="Blanc-Mathieu R."/>
            <person name="Endo H."/>
            <person name="Kuwata A."/>
            <person name="Ogata H."/>
        </authorList>
    </citation>
    <scope>NUCLEOTIDE SEQUENCE [LARGE SCALE GENOMIC DNA]</scope>
    <source>
        <strain evidence="14">NIES 3700</strain>
    </source>
</reference>
<dbReference type="OrthoDB" id="441412at2759"/>
<feature type="compositionally biased region" description="Basic and acidic residues" evidence="10">
    <location>
        <begin position="870"/>
        <end position="891"/>
    </location>
</feature>
<evidence type="ECO:0000259" key="12">
    <source>
        <dbReference type="Pfam" id="PF00999"/>
    </source>
</evidence>
<evidence type="ECO:0000256" key="1">
    <source>
        <dbReference type="ARBA" id="ARBA00004651"/>
    </source>
</evidence>
<feature type="compositionally biased region" description="Acidic residues" evidence="10">
    <location>
        <begin position="892"/>
        <end position="904"/>
    </location>
</feature>
<evidence type="ECO:0000256" key="8">
    <source>
        <dbReference type="ARBA" id="ARBA00023136"/>
    </source>
</evidence>
<feature type="transmembrane region" description="Helical" evidence="11">
    <location>
        <begin position="238"/>
        <end position="267"/>
    </location>
</feature>
<evidence type="ECO:0000256" key="11">
    <source>
        <dbReference type="SAM" id="Phobius"/>
    </source>
</evidence>
<feature type="transmembrane region" description="Helical" evidence="11">
    <location>
        <begin position="288"/>
        <end position="313"/>
    </location>
</feature>
<dbReference type="GO" id="GO:0051453">
    <property type="term" value="P:regulation of intracellular pH"/>
    <property type="evidence" value="ECO:0007669"/>
    <property type="project" value="TreeGrafter"/>
</dbReference>
<dbReference type="InterPro" id="IPR018422">
    <property type="entry name" value="Cation/H_exchanger_CPA1"/>
</dbReference>
<feature type="transmembrane region" description="Helical" evidence="11">
    <location>
        <begin position="446"/>
        <end position="466"/>
    </location>
</feature>
<feature type="transmembrane region" description="Helical" evidence="11">
    <location>
        <begin position="31"/>
        <end position="49"/>
    </location>
</feature>
<dbReference type="EMBL" id="BRXW01000010">
    <property type="protein sequence ID" value="GMH99433.1"/>
    <property type="molecule type" value="Genomic_DNA"/>
</dbReference>
<evidence type="ECO:0000313" key="14">
    <source>
        <dbReference type="Proteomes" id="UP001165122"/>
    </source>
</evidence>
<feature type="transmembrane region" description="Helical" evidence="11">
    <location>
        <begin position="159"/>
        <end position="179"/>
    </location>
</feature>
<evidence type="ECO:0000313" key="13">
    <source>
        <dbReference type="EMBL" id="GMH99433.1"/>
    </source>
</evidence>
<dbReference type="GO" id="GO:0005886">
    <property type="term" value="C:plasma membrane"/>
    <property type="evidence" value="ECO:0007669"/>
    <property type="project" value="UniProtKB-SubCell"/>
</dbReference>
<comment type="caution">
    <text evidence="13">The sequence shown here is derived from an EMBL/GenBank/DDBJ whole genome shotgun (WGS) entry which is preliminary data.</text>
</comment>
<keyword evidence="3" id="KW-1003">Cell membrane</keyword>
<keyword evidence="2" id="KW-0813">Transport</keyword>
<dbReference type="Pfam" id="PF00999">
    <property type="entry name" value="Na_H_Exchanger"/>
    <property type="match status" value="1"/>
</dbReference>
<evidence type="ECO:0000256" key="3">
    <source>
        <dbReference type="ARBA" id="ARBA00022475"/>
    </source>
</evidence>
<dbReference type="Gene3D" id="6.10.140.1330">
    <property type="match status" value="1"/>
</dbReference>
<keyword evidence="7" id="KW-0406">Ion transport</keyword>
<dbReference type="AlphaFoldDB" id="A0A9W7F3C7"/>
<evidence type="ECO:0000256" key="9">
    <source>
        <dbReference type="ARBA" id="ARBA00023201"/>
    </source>
</evidence>
<keyword evidence="14" id="KW-1185">Reference proteome</keyword>
<feature type="transmembrane region" description="Helical" evidence="11">
    <location>
        <begin position="372"/>
        <end position="393"/>
    </location>
</feature>
<dbReference type="GO" id="GO:0015386">
    <property type="term" value="F:potassium:proton antiporter activity"/>
    <property type="evidence" value="ECO:0007669"/>
    <property type="project" value="TreeGrafter"/>
</dbReference>
<evidence type="ECO:0000256" key="5">
    <source>
        <dbReference type="ARBA" id="ARBA00022989"/>
    </source>
</evidence>
<protein>
    <recommendedName>
        <fullName evidence="12">Cation/H+ exchanger transmembrane domain-containing protein</fullName>
    </recommendedName>
</protein>
<evidence type="ECO:0000256" key="6">
    <source>
        <dbReference type="ARBA" id="ARBA00023053"/>
    </source>
</evidence>
<sequence>MERSLAISDSSHSINSNSTSSDNHAGHDHHAPIYPIFFAFISILLGVILKNWVPRMKHFNAFPYTAVVFAIWTIISCGHFSGIGLGHLGKSMDAWEAIDPHLMLFAFLPALLFGDAKATDTHLLMRKGKEILILASLGVLIGTALTAIVFRYILPYDWSWNLCFVMGSILAATDPVAVVGLLNDLGAPPALTMVISGESMFNDGTAIVVFNLFLSLYSTEFHIPDGFTTHAYTELPDIVLYALTSIFGGAFFGVLGGILSVALLLAFDSKLHEDNALLQLSTTLSMAYLVFYVAEGIFGTSGVIAVVSMGMFFSEYSRGLVVSHEVLEAGWECFEFIGNTLIFSLAGLIVGKIVVDAQTSDHVDRYDFLWCFVSWLFSFFTRIVMLICIYPLMRYVRRNEWRNPSQRQSDAKDILVEGWGGLRGAVGLALAILVRNQNASSSEAKNGTILLVHVTGVASLTLLINATTATPLLKKLGMTEPPSNHIKAVLRIHARIIEEVRKFAESLLVGHNTADLGDIARQAVKRRELGALCTLLADEGDGETESSVRHKDHAHTPHTPAKKHYNKISRRVKSEDLWEKRELLIKFVRAEYNDMIDHRAIILPPERHEASRILLNSTLYACDDLSNLGDWEVVERGIQANKLHLWVLKIWDTCFSKCGESSLKLKYLYKRRMDAYAMLLSFEKAHMEAQEHLLEIFPDDEETVRIIVESKESCDKARTLRKHMDKRLKKRVSMEHLAARILLFERQRIAKLTENGVLTGKDEHLLLHDNEKDFERLRFSNETLPGALAREATFRSSRADGSGRELSVADEKSRTIYVPTTSNSKVIPIEEEEEEEVLEEGLTPKHANTTLPKKGKEWSKVPLPLHQQEIEHGKNADAYRSDKKIDLKGGGDNEDNESGSEDELEQQRFLRTLESGLQSPGLGTGLSDLKKTLLKENTGLSEIE</sequence>
<dbReference type="GO" id="GO:0098719">
    <property type="term" value="P:sodium ion import across plasma membrane"/>
    <property type="evidence" value="ECO:0007669"/>
    <property type="project" value="TreeGrafter"/>
</dbReference>
<gene>
    <name evidence="13" type="ORF">TrLO_g149</name>
</gene>
<feature type="transmembrane region" description="Helical" evidence="11">
    <location>
        <begin position="61"/>
        <end position="81"/>
    </location>
</feature>
<evidence type="ECO:0000256" key="10">
    <source>
        <dbReference type="SAM" id="MobiDB-lite"/>
    </source>
</evidence>
<feature type="region of interest" description="Disordered" evidence="10">
    <location>
        <begin position="1"/>
        <end position="23"/>
    </location>
</feature>
<dbReference type="PANTHER" id="PTHR10110:SF86">
    <property type="entry name" value="SODIUM_HYDROGEN EXCHANGER 7"/>
    <property type="match status" value="1"/>
</dbReference>
<feature type="domain" description="Cation/H+ exchanger transmembrane" evidence="12">
    <location>
        <begin position="80"/>
        <end position="475"/>
    </location>
</feature>
<evidence type="ECO:0000256" key="7">
    <source>
        <dbReference type="ARBA" id="ARBA00023065"/>
    </source>
</evidence>
<dbReference type="PANTHER" id="PTHR10110">
    <property type="entry name" value="SODIUM/HYDROGEN EXCHANGER"/>
    <property type="match status" value="1"/>
</dbReference>
<evidence type="ECO:0000256" key="2">
    <source>
        <dbReference type="ARBA" id="ARBA00022448"/>
    </source>
</evidence>
<name>A0A9W7F3C7_9STRA</name>
<feature type="transmembrane region" description="Helical" evidence="11">
    <location>
        <begin position="414"/>
        <end position="434"/>
    </location>
</feature>
<feature type="compositionally biased region" description="Low complexity" evidence="10">
    <location>
        <begin position="7"/>
        <end position="23"/>
    </location>
</feature>
<keyword evidence="8 11" id="KW-0472">Membrane</keyword>
<keyword evidence="4 11" id="KW-0812">Transmembrane</keyword>
<comment type="subcellular location">
    <subcellularLocation>
        <location evidence="1">Cell membrane</location>
        <topology evidence="1">Multi-pass membrane protein</topology>
    </subcellularLocation>
</comment>
<keyword evidence="6" id="KW-0915">Sodium</keyword>
<proteinExistence type="predicted"/>
<keyword evidence="9" id="KW-0739">Sodium transport</keyword>
<organism evidence="13 14">
    <name type="scientific">Triparma laevis f. longispina</name>
    <dbReference type="NCBI Taxonomy" id="1714387"/>
    <lineage>
        <taxon>Eukaryota</taxon>
        <taxon>Sar</taxon>
        <taxon>Stramenopiles</taxon>
        <taxon>Ochrophyta</taxon>
        <taxon>Bolidophyceae</taxon>
        <taxon>Parmales</taxon>
        <taxon>Triparmaceae</taxon>
        <taxon>Triparma</taxon>
    </lineage>
</organism>
<keyword evidence="5 11" id="KW-1133">Transmembrane helix</keyword>
<dbReference type="Proteomes" id="UP001165122">
    <property type="component" value="Unassembled WGS sequence"/>
</dbReference>
<dbReference type="GO" id="GO:0015385">
    <property type="term" value="F:sodium:proton antiporter activity"/>
    <property type="evidence" value="ECO:0007669"/>
    <property type="project" value="InterPro"/>
</dbReference>
<accession>A0A9W7F3C7</accession>
<feature type="transmembrane region" description="Helical" evidence="11">
    <location>
        <begin position="131"/>
        <end position="153"/>
    </location>
</feature>
<feature type="region of interest" description="Disordered" evidence="10">
    <location>
        <begin position="543"/>
        <end position="565"/>
    </location>
</feature>
<evidence type="ECO:0000256" key="4">
    <source>
        <dbReference type="ARBA" id="ARBA00022692"/>
    </source>
</evidence>